<dbReference type="InterPro" id="IPR046947">
    <property type="entry name" value="LytR-like"/>
</dbReference>
<dbReference type="SMART" id="SM00850">
    <property type="entry name" value="LytTR"/>
    <property type="match status" value="1"/>
</dbReference>
<dbReference type="InterPro" id="IPR011006">
    <property type="entry name" value="CheY-like_superfamily"/>
</dbReference>
<dbReference type="InterPro" id="IPR007492">
    <property type="entry name" value="LytTR_DNA-bd_dom"/>
</dbReference>
<protein>
    <submittedName>
        <fullName evidence="4">Two-component system LytT family response regulator</fullName>
    </submittedName>
</protein>
<gene>
    <name evidence="4" type="ORF">QE404_001944</name>
</gene>
<dbReference type="InterPro" id="IPR001789">
    <property type="entry name" value="Sig_transdc_resp-reg_receiver"/>
</dbReference>
<keyword evidence="1" id="KW-0597">Phosphoprotein</keyword>
<dbReference type="SMART" id="SM00448">
    <property type="entry name" value="REC"/>
    <property type="match status" value="1"/>
</dbReference>
<comment type="caution">
    <text evidence="4">The sequence shown here is derived from an EMBL/GenBank/DDBJ whole genome shotgun (WGS) entry which is preliminary data.</text>
</comment>
<dbReference type="Pfam" id="PF00072">
    <property type="entry name" value="Response_reg"/>
    <property type="match status" value="1"/>
</dbReference>
<evidence type="ECO:0000256" key="1">
    <source>
        <dbReference type="PROSITE-ProRule" id="PRU00169"/>
    </source>
</evidence>
<dbReference type="Gene3D" id="2.40.50.1020">
    <property type="entry name" value="LytTr DNA-binding domain"/>
    <property type="match status" value="1"/>
</dbReference>
<name>A0ABU0TIC5_9FLAO</name>
<keyword evidence="5" id="KW-1185">Reference proteome</keyword>
<dbReference type="EMBL" id="JAUTAL010000001">
    <property type="protein sequence ID" value="MDQ1096797.1"/>
    <property type="molecule type" value="Genomic_DNA"/>
</dbReference>
<reference evidence="4 5" key="1">
    <citation type="submission" date="2023-07" db="EMBL/GenBank/DDBJ databases">
        <title>Functional and genomic diversity of the sorghum phyllosphere microbiome.</title>
        <authorList>
            <person name="Shade A."/>
        </authorList>
    </citation>
    <scope>NUCLEOTIDE SEQUENCE [LARGE SCALE GENOMIC DNA]</scope>
    <source>
        <strain evidence="4 5">SORGH_AS_1064</strain>
    </source>
</reference>
<evidence type="ECO:0000259" key="2">
    <source>
        <dbReference type="PROSITE" id="PS50110"/>
    </source>
</evidence>
<organism evidence="4 5">
    <name type="scientific">Chryseobacterium camelliae</name>
    <dbReference type="NCBI Taxonomy" id="1265445"/>
    <lineage>
        <taxon>Bacteria</taxon>
        <taxon>Pseudomonadati</taxon>
        <taxon>Bacteroidota</taxon>
        <taxon>Flavobacteriia</taxon>
        <taxon>Flavobacteriales</taxon>
        <taxon>Weeksellaceae</taxon>
        <taxon>Chryseobacterium group</taxon>
        <taxon>Chryseobacterium</taxon>
    </lineage>
</organism>
<dbReference type="PROSITE" id="PS50930">
    <property type="entry name" value="HTH_LYTTR"/>
    <property type="match status" value="1"/>
</dbReference>
<dbReference type="PANTHER" id="PTHR37299:SF1">
    <property type="entry name" value="STAGE 0 SPORULATION PROTEIN A HOMOLOG"/>
    <property type="match status" value="1"/>
</dbReference>
<feature type="modified residue" description="4-aspartylphosphate" evidence="1">
    <location>
        <position position="69"/>
    </location>
</feature>
<accession>A0ABU0TIC5</accession>
<evidence type="ECO:0000313" key="5">
    <source>
        <dbReference type="Proteomes" id="UP001225072"/>
    </source>
</evidence>
<sequence>MYRYHHNSYFFLVMYKTIIVEDEYHLQKGLSIMLQSVAPDTVQVIGYAGEVRQAVSMIDDQKPDLIFMDVMLNNGSGFDVLEKIQHKDFHLIFTTAYESHAIRAFKFNAIDYLLKPVDIDELKLAIKRISGRGKFMEDIQLKQLAESTSKIQNTIIIPTQEAMHVVKIENIIRCESSGSYTLFFLADQKKIMVSKSLKYYEELLSTPVFFRVHQSHLININYISSYSKEGMVHMADNTHIPVSRSNKEKFFAFMKKGW</sequence>
<proteinExistence type="predicted"/>
<evidence type="ECO:0000259" key="3">
    <source>
        <dbReference type="PROSITE" id="PS50930"/>
    </source>
</evidence>
<dbReference type="Proteomes" id="UP001225072">
    <property type="component" value="Unassembled WGS sequence"/>
</dbReference>
<feature type="domain" description="Response regulatory" evidence="2">
    <location>
        <begin position="16"/>
        <end position="130"/>
    </location>
</feature>
<dbReference type="PANTHER" id="PTHR37299">
    <property type="entry name" value="TRANSCRIPTIONAL REGULATOR-RELATED"/>
    <property type="match status" value="1"/>
</dbReference>
<evidence type="ECO:0000313" key="4">
    <source>
        <dbReference type="EMBL" id="MDQ1096797.1"/>
    </source>
</evidence>
<dbReference type="SUPFAM" id="SSF52172">
    <property type="entry name" value="CheY-like"/>
    <property type="match status" value="1"/>
</dbReference>
<dbReference type="Pfam" id="PF04397">
    <property type="entry name" value="LytTR"/>
    <property type="match status" value="1"/>
</dbReference>
<dbReference type="PROSITE" id="PS50110">
    <property type="entry name" value="RESPONSE_REGULATORY"/>
    <property type="match status" value="1"/>
</dbReference>
<dbReference type="Gene3D" id="3.40.50.2300">
    <property type="match status" value="1"/>
</dbReference>
<feature type="domain" description="HTH LytTR-type" evidence="3">
    <location>
        <begin position="155"/>
        <end position="256"/>
    </location>
</feature>